<protein>
    <submittedName>
        <fullName evidence="1">Uncharacterized protein</fullName>
    </submittedName>
</protein>
<evidence type="ECO:0000313" key="1">
    <source>
        <dbReference type="EMBL" id="GAA4178806.1"/>
    </source>
</evidence>
<comment type="caution">
    <text evidence="1">The sequence shown here is derived from an EMBL/GenBank/DDBJ whole genome shotgun (WGS) entry which is preliminary data.</text>
</comment>
<proteinExistence type="predicted"/>
<evidence type="ECO:0000313" key="2">
    <source>
        <dbReference type="Proteomes" id="UP001501079"/>
    </source>
</evidence>
<name>A0ABP8A6C2_9MICO</name>
<organism evidence="1 2">
    <name type="scientific">Gryllotalpicola koreensis</name>
    <dbReference type="NCBI Taxonomy" id="993086"/>
    <lineage>
        <taxon>Bacteria</taxon>
        <taxon>Bacillati</taxon>
        <taxon>Actinomycetota</taxon>
        <taxon>Actinomycetes</taxon>
        <taxon>Micrococcales</taxon>
        <taxon>Microbacteriaceae</taxon>
        <taxon>Gryllotalpicola</taxon>
    </lineage>
</organism>
<keyword evidence="2" id="KW-1185">Reference proteome</keyword>
<accession>A0ABP8A6C2</accession>
<reference evidence="2" key="1">
    <citation type="journal article" date="2019" name="Int. J. Syst. Evol. Microbiol.">
        <title>The Global Catalogue of Microorganisms (GCM) 10K type strain sequencing project: providing services to taxonomists for standard genome sequencing and annotation.</title>
        <authorList>
            <consortium name="The Broad Institute Genomics Platform"/>
            <consortium name="The Broad Institute Genome Sequencing Center for Infectious Disease"/>
            <person name="Wu L."/>
            <person name="Ma J."/>
        </authorList>
    </citation>
    <scope>NUCLEOTIDE SEQUENCE [LARGE SCALE GENOMIC DNA]</scope>
    <source>
        <strain evidence="2">JCM 17591</strain>
    </source>
</reference>
<gene>
    <name evidence="1" type="ORF">GCM10022287_29850</name>
</gene>
<sequence length="92" mass="9830">MNTRLTCVIANTATPAMIRIARIWMHRVAKRPKPSPHATVVADLAAATAPVFGSAPPLGTRFLLNMAMGKRVPSDGRLQAVPCRSVREVAVA</sequence>
<dbReference type="Proteomes" id="UP001501079">
    <property type="component" value="Unassembled WGS sequence"/>
</dbReference>
<dbReference type="EMBL" id="BAABBW010000005">
    <property type="protein sequence ID" value="GAA4178806.1"/>
    <property type="molecule type" value="Genomic_DNA"/>
</dbReference>